<dbReference type="InterPro" id="IPR039537">
    <property type="entry name" value="Retrotran_Ty1/copia-like"/>
</dbReference>
<gene>
    <name evidence="1" type="ORF">O181_025331</name>
</gene>
<dbReference type="GO" id="GO:0003676">
    <property type="term" value="F:nucleic acid binding"/>
    <property type="evidence" value="ECO:0007669"/>
    <property type="project" value="InterPro"/>
</dbReference>
<reference evidence="1" key="1">
    <citation type="submission" date="2021-03" db="EMBL/GenBank/DDBJ databases">
        <title>Draft genome sequence of rust myrtle Austropuccinia psidii MF-1, a brazilian biotype.</title>
        <authorList>
            <person name="Quecine M.C."/>
            <person name="Pachon D.M.R."/>
            <person name="Bonatelli M.L."/>
            <person name="Correr F.H."/>
            <person name="Franceschini L.M."/>
            <person name="Leite T.F."/>
            <person name="Margarido G.R.A."/>
            <person name="Almeida C.A."/>
            <person name="Ferrarezi J.A."/>
            <person name="Labate C.A."/>
        </authorList>
    </citation>
    <scope>NUCLEOTIDE SEQUENCE</scope>
    <source>
        <strain evidence="1">MF-1</strain>
    </source>
</reference>
<organism evidence="1 2">
    <name type="scientific">Austropuccinia psidii MF-1</name>
    <dbReference type="NCBI Taxonomy" id="1389203"/>
    <lineage>
        <taxon>Eukaryota</taxon>
        <taxon>Fungi</taxon>
        <taxon>Dikarya</taxon>
        <taxon>Basidiomycota</taxon>
        <taxon>Pucciniomycotina</taxon>
        <taxon>Pucciniomycetes</taxon>
        <taxon>Pucciniales</taxon>
        <taxon>Sphaerophragmiaceae</taxon>
        <taxon>Austropuccinia</taxon>
    </lineage>
</organism>
<keyword evidence="2" id="KW-1185">Reference proteome</keyword>
<dbReference type="Gene3D" id="3.30.420.10">
    <property type="entry name" value="Ribonuclease H-like superfamily/Ribonuclease H"/>
    <property type="match status" value="1"/>
</dbReference>
<dbReference type="EMBL" id="AVOT02008250">
    <property type="protein sequence ID" value="MBW0485616.1"/>
    <property type="molecule type" value="Genomic_DNA"/>
</dbReference>
<name>A0A9Q3CN78_9BASI</name>
<dbReference type="PANTHER" id="PTHR42648">
    <property type="entry name" value="TRANSPOSASE, PUTATIVE-RELATED"/>
    <property type="match status" value="1"/>
</dbReference>
<dbReference type="Proteomes" id="UP000765509">
    <property type="component" value="Unassembled WGS sequence"/>
</dbReference>
<evidence type="ECO:0000313" key="1">
    <source>
        <dbReference type="EMBL" id="MBW0485616.1"/>
    </source>
</evidence>
<comment type="caution">
    <text evidence="1">The sequence shown here is derived from an EMBL/GenBank/DDBJ whole genome shotgun (WGS) entry which is preliminary data.</text>
</comment>
<dbReference type="InterPro" id="IPR012337">
    <property type="entry name" value="RNaseH-like_sf"/>
</dbReference>
<evidence type="ECO:0000313" key="2">
    <source>
        <dbReference type="Proteomes" id="UP000765509"/>
    </source>
</evidence>
<sequence>MKSSTQGIRDCEHCLLEKSLRHSPLKSNPRSVDPLDIIVADLMGPFDIATINGGQYALNIRDVASTYGECHILCNKSDACTRLQEVIWRWQRATGRLVKVLRTDNVGECNSQALLKW</sequence>
<dbReference type="OrthoDB" id="7691805at2759"/>
<evidence type="ECO:0008006" key="3">
    <source>
        <dbReference type="Google" id="ProtNLM"/>
    </source>
</evidence>
<dbReference type="AlphaFoldDB" id="A0A9Q3CN78"/>
<proteinExistence type="predicted"/>
<dbReference type="InterPro" id="IPR036397">
    <property type="entry name" value="RNaseH_sf"/>
</dbReference>
<dbReference type="SUPFAM" id="SSF53098">
    <property type="entry name" value="Ribonuclease H-like"/>
    <property type="match status" value="1"/>
</dbReference>
<dbReference type="PANTHER" id="PTHR42648:SF28">
    <property type="entry name" value="TRANSPOSON-ENCODED PROTEIN WITH RIBONUCLEASE H-LIKE AND RETROVIRUS ZINC FINGER-LIKE DOMAINS"/>
    <property type="match status" value="1"/>
</dbReference>
<protein>
    <recommendedName>
        <fullName evidence="3">Integrase catalytic domain-containing protein</fullName>
    </recommendedName>
</protein>
<accession>A0A9Q3CN78</accession>